<feature type="compositionally biased region" description="Low complexity" evidence="1">
    <location>
        <begin position="385"/>
        <end position="415"/>
    </location>
</feature>
<reference evidence="2" key="1">
    <citation type="submission" date="2015-08" db="EMBL/GenBank/DDBJ databases">
        <authorList>
            <person name="Babu N.S."/>
            <person name="Beckwith C.J."/>
            <person name="Beseler K.G."/>
            <person name="Brison A."/>
            <person name="Carone J.V."/>
            <person name="Caskin T.P."/>
            <person name="Diamond M."/>
            <person name="Durham M.E."/>
            <person name="Foxe J.M."/>
            <person name="Go M."/>
            <person name="Henderson B.A."/>
            <person name="Jones I.B."/>
            <person name="McGettigan J.A."/>
            <person name="Micheletti S.J."/>
            <person name="Nasrallah M.E."/>
            <person name="Ortiz D."/>
            <person name="Piller C.R."/>
            <person name="Privatt S.R."/>
            <person name="Schneider S.L."/>
            <person name="Sharp S."/>
            <person name="Smith T.C."/>
            <person name="Stanton J.D."/>
            <person name="Ullery H.E."/>
            <person name="Wilson R.J."/>
            <person name="Serrano M.G."/>
            <person name="Buck G."/>
            <person name="Lee V."/>
            <person name="Wang Y."/>
            <person name="Carvalho R."/>
            <person name="Voegtly L."/>
            <person name="Shi R."/>
            <person name="Duckworth R."/>
            <person name="Johnson A."/>
            <person name="Loviza R."/>
            <person name="Walstead R."/>
            <person name="Shah Z."/>
            <person name="Kiflezghi M."/>
            <person name="Wade K."/>
            <person name="Ball S.L."/>
            <person name="Bradley K.W."/>
            <person name="Asai D.J."/>
            <person name="Bowman C.A."/>
            <person name="Russell D.A."/>
            <person name="Pope W.H."/>
            <person name="Jacobs-Sera D."/>
            <person name="Hendrix R.W."/>
            <person name="Hatfull G.F."/>
        </authorList>
    </citation>
    <scope>NUCLEOTIDE SEQUENCE</scope>
</reference>
<dbReference type="AlphaFoldDB" id="A0A1D1ZNE1"/>
<organism evidence="2">
    <name type="scientific">Auxenochlorella protothecoides</name>
    <name type="common">Green microalga</name>
    <name type="synonym">Chlorella protothecoides</name>
    <dbReference type="NCBI Taxonomy" id="3075"/>
    <lineage>
        <taxon>Eukaryota</taxon>
        <taxon>Viridiplantae</taxon>
        <taxon>Chlorophyta</taxon>
        <taxon>core chlorophytes</taxon>
        <taxon>Trebouxiophyceae</taxon>
        <taxon>Chlorellales</taxon>
        <taxon>Chlorellaceae</taxon>
        <taxon>Auxenochlorella</taxon>
    </lineage>
</organism>
<protein>
    <submittedName>
        <fullName evidence="2">Uncharacterized protein</fullName>
    </submittedName>
</protein>
<evidence type="ECO:0000256" key="1">
    <source>
        <dbReference type="SAM" id="MobiDB-lite"/>
    </source>
</evidence>
<proteinExistence type="predicted"/>
<feature type="non-terminal residue" evidence="2">
    <location>
        <position position="460"/>
    </location>
</feature>
<feature type="compositionally biased region" description="Gly residues" evidence="1">
    <location>
        <begin position="374"/>
        <end position="384"/>
    </location>
</feature>
<evidence type="ECO:0000313" key="2">
    <source>
        <dbReference type="EMBL" id="JAT68514.1"/>
    </source>
</evidence>
<feature type="region of interest" description="Disordered" evidence="1">
    <location>
        <begin position="351"/>
        <end position="415"/>
    </location>
</feature>
<accession>A0A1D1ZNE1</accession>
<feature type="non-terminal residue" evidence="2">
    <location>
        <position position="1"/>
    </location>
</feature>
<sequence>AAAAAAAARDGAGAHALDLARHGRASVAAPASPEAEALRAEWARHEATMRAIADPSAPEALIARNAVDRVSAMALELGLGPGVVEIGHQAAEILLMMRPPDEAPSDFQEYTLVAILAVAAHLSQHHLGERYGLEALAARYGQDPDALEQVFEYIMQSLVSYRAMHVRVQQLALEGGMPSGEEYGEREGGGRHGLASSGGLLAAMSDLDGFTAKLNAILAADLAPAALAAGPLDVGNNLVQQLGAMLAPDSPGGALPAEVEALLQNLRGLQEQVALLDRIQNIRVKNIQDEYQRYMERVRGKAQSAIDAANAAYSQQRTVLMARFDTLVTVLSQHQQAAQAAQRQQVVVPQAQQSGGALRGGDQAGMGQAPGDRGSSGGTAGAGPGAFAAAVQAAGGGAPAPSQAPSAMPSQQQQLQGVLAGAAALQQQQQQQTAGGPAQSMTALSHAMATQLLSLQAGMA</sequence>
<dbReference type="EMBL" id="GDKF01010108">
    <property type="protein sequence ID" value="JAT68514.1"/>
    <property type="molecule type" value="Transcribed_RNA"/>
</dbReference>
<gene>
    <name evidence="2" type="ORF">g.63406</name>
</gene>
<name>A0A1D1ZNE1_AUXPR</name>